<reference evidence="3" key="1">
    <citation type="submission" date="2014-07" db="EMBL/GenBank/DDBJ databases">
        <authorList>
            <person name="Wibberg D."/>
        </authorList>
    </citation>
    <scope>NUCLEOTIDE SEQUENCE [LARGE SCALE GENOMIC DNA]</scope>
    <source>
        <strain evidence="3">DG5</strain>
    </source>
</reference>
<dbReference type="InterPro" id="IPR004843">
    <property type="entry name" value="Calcineurin-like_PHP"/>
</dbReference>
<dbReference type="AlphaFoldDB" id="A0A078KR27"/>
<gene>
    <name evidence="2" type="ORF">CCDG5_1754</name>
</gene>
<dbReference type="PATRIC" id="fig|29343.3.peg.1842"/>
<dbReference type="PANTHER" id="PTHR43143">
    <property type="entry name" value="METALLOPHOSPHOESTERASE, CALCINEURIN SUPERFAMILY"/>
    <property type="match status" value="1"/>
</dbReference>
<evidence type="ECO:0000259" key="1">
    <source>
        <dbReference type="Pfam" id="PF00149"/>
    </source>
</evidence>
<dbReference type="KEGG" id="ccel:CCDG5_1754"/>
<organism evidence="2 3">
    <name type="scientific">[Clostridium] cellulosi</name>
    <dbReference type="NCBI Taxonomy" id="29343"/>
    <lineage>
        <taxon>Bacteria</taxon>
        <taxon>Bacillati</taxon>
        <taxon>Bacillota</taxon>
        <taxon>Clostridia</taxon>
        <taxon>Eubacteriales</taxon>
        <taxon>Oscillospiraceae</taxon>
        <taxon>Oscillospiraceae incertae sedis</taxon>
    </lineage>
</organism>
<dbReference type="STRING" id="29343.CCDG5_1754"/>
<feature type="domain" description="Calcineurin-like phosphoesterase" evidence="1">
    <location>
        <begin position="61"/>
        <end position="255"/>
    </location>
</feature>
<name>A0A078KR27_9FIRM</name>
<sequence>MELKLIKIKRLAPRLLCIILLMAYLSFSGMAVNAKAPVNINPTQSHDINTSFCKEDRSFSFAWLTDTQYYTSKYPDLYKLTVQYILDNRESRNTKYVIHTGDIVDNSKKEYQWINADNCLSLLDNAKMPYGVLAGNHDVNHDKKDYSEYDRYFGEKRFCSNIWYGGSYKNNKGHYDLISAGRNDFIIVYMGWGISKAEFDWMNQVLAEHKDKTAILCFHNYLNNTGRRDFVGEEIFNNVVKRNKNVIMTLNGHYHGAARKEDKIDDDGDGVYDRTVYQILSDYQEGPMGGGGYIRYITFDTKANKVSISTYSPYFNDYNFFNNNESRRDSYGYQDEFTYPLPLKSQSLFGWQHRITDLIPGWHKSK</sequence>
<dbReference type="EMBL" id="LM995447">
    <property type="protein sequence ID" value="CDZ24853.1"/>
    <property type="molecule type" value="Genomic_DNA"/>
</dbReference>
<dbReference type="PANTHER" id="PTHR43143:SF5">
    <property type="entry name" value="SECRETED PROTEIN"/>
    <property type="match status" value="1"/>
</dbReference>
<protein>
    <submittedName>
        <fullName evidence="2">YvnB</fullName>
    </submittedName>
</protein>
<dbReference type="InterPro" id="IPR029052">
    <property type="entry name" value="Metallo-depent_PP-like"/>
</dbReference>
<accession>A0A078KR27</accession>
<evidence type="ECO:0000313" key="3">
    <source>
        <dbReference type="Proteomes" id="UP000032431"/>
    </source>
</evidence>
<keyword evidence="3" id="KW-1185">Reference proteome</keyword>
<dbReference type="GO" id="GO:0016787">
    <property type="term" value="F:hydrolase activity"/>
    <property type="evidence" value="ECO:0007669"/>
    <property type="project" value="InterPro"/>
</dbReference>
<proteinExistence type="predicted"/>
<evidence type="ECO:0000313" key="2">
    <source>
        <dbReference type="EMBL" id="CDZ24853.1"/>
    </source>
</evidence>
<dbReference type="Gene3D" id="3.60.21.10">
    <property type="match status" value="1"/>
</dbReference>
<dbReference type="InterPro" id="IPR051918">
    <property type="entry name" value="STPP_CPPED1"/>
</dbReference>
<dbReference type="HOGENOM" id="CLU_067033_0_0_9"/>
<dbReference type="Pfam" id="PF00149">
    <property type="entry name" value="Metallophos"/>
    <property type="match status" value="1"/>
</dbReference>
<dbReference type="Proteomes" id="UP000032431">
    <property type="component" value="Chromosome I"/>
</dbReference>
<dbReference type="SUPFAM" id="SSF56300">
    <property type="entry name" value="Metallo-dependent phosphatases"/>
    <property type="match status" value="1"/>
</dbReference>
<dbReference type="OrthoDB" id="2036332at2"/>